<reference evidence="1 2" key="1">
    <citation type="submission" date="2014-04" db="EMBL/GenBank/DDBJ databases">
        <authorList>
            <consortium name="DOE Joint Genome Institute"/>
            <person name="Kuo A."/>
            <person name="Kohler A."/>
            <person name="Costa M.D."/>
            <person name="Nagy L.G."/>
            <person name="Floudas D."/>
            <person name="Copeland A."/>
            <person name="Barry K.W."/>
            <person name="Cichocki N."/>
            <person name="Veneault-Fourrey C."/>
            <person name="LaButti K."/>
            <person name="Lindquist E.A."/>
            <person name="Lipzen A."/>
            <person name="Lundell T."/>
            <person name="Morin E."/>
            <person name="Murat C."/>
            <person name="Sun H."/>
            <person name="Tunlid A."/>
            <person name="Henrissat B."/>
            <person name="Grigoriev I.V."/>
            <person name="Hibbett D.S."/>
            <person name="Martin F."/>
            <person name="Nordberg H.P."/>
            <person name="Cantor M.N."/>
            <person name="Hua S.X."/>
        </authorList>
    </citation>
    <scope>NUCLEOTIDE SEQUENCE [LARGE SCALE GENOMIC DNA]</scope>
    <source>
        <strain evidence="1 2">Marx 270</strain>
    </source>
</reference>
<gene>
    <name evidence="1" type="ORF">M404DRAFT_824458</name>
</gene>
<dbReference type="InParanoid" id="A0A0C3NCF2"/>
<dbReference type="OrthoDB" id="5424209at2759"/>
<proteinExistence type="predicted"/>
<keyword evidence="2" id="KW-1185">Reference proteome</keyword>
<sequence length="236" mass="25933">MGNVIDLGAKFSPWQLTNMFCPQSGGGGRTVFEFPINGLLRINGWVPHELLAHPDCFDINGKPCLIVMKDGNTTDLTVGRFTGLEAYLCGTPASSPPRATPARSSSMARVIWSVFSTLGWGKTGATMSPAPPPPDLLNANMIVGHLLSHLSVPMYLPLCPLPYFSRFLDSSPLLDFAVHVFKRTCMLPLTSTRLPTFVTYWLVCWDDRCLDQRITALVRFSLLPCSCVLVTNDLDV</sequence>
<dbReference type="EMBL" id="KN832011">
    <property type="protein sequence ID" value="KIN98804.1"/>
    <property type="molecule type" value="Genomic_DNA"/>
</dbReference>
<evidence type="ECO:0000313" key="1">
    <source>
        <dbReference type="EMBL" id="KIN98804.1"/>
    </source>
</evidence>
<dbReference type="AlphaFoldDB" id="A0A0C3NCF2"/>
<dbReference type="HOGENOM" id="CLU_1175842_0_0_1"/>
<name>A0A0C3NCF2_PISTI</name>
<organism evidence="1 2">
    <name type="scientific">Pisolithus tinctorius Marx 270</name>
    <dbReference type="NCBI Taxonomy" id="870435"/>
    <lineage>
        <taxon>Eukaryota</taxon>
        <taxon>Fungi</taxon>
        <taxon>Dikarya</taxon>
        <taxon>Basidiomycota</taxon>
        <taxon>Agaricomycotina</taxon>
        <taxon>Agaricomycetes</taxon>
        <taxon>Agaricomycetidae</taxon>
        <taxon>Boletales</taxon>
        <taxon>Sclerodermatineae</taxon>
        <taxon>Pisolithaceae</taxon>
        <taxon>Pisolithus</taxon>
    </lineage>
</organism>
<accession>A0A0C3NCF2</accession>
<evidence type="ECO:0000313" key="2">
    <source>
        <dbReference type="Proteomes" id="UP000054217"/>
    </source>
</evidence>
<reference evidence="2" key="2">
    <citation type="submission" date="2015-01" db="EMBL/GenBank/DDBJ databases">
        <title>Evolutionary Origins and Diversification of the Mycorrhizal Mutualists.</title>
        <authorList>
            <consortium name="DOE Joint Genome Institute"/>
            <consortium name="Mycorrhizal Genomics Consortium"/>
            <person name="Kohler A."/>
            <person name="Kuo A."/>
            <person name="Nagy L.G."/>
            <person name="Floudas D."/>
            <person name="Copeland A."/>
            <person name="Barry K.W."/>
            <person name="Cichocki N."/>
            <person name="Veneault-Fourrey C."/>
            <person name="LaButti K."/>
            <person name="Lindquist E.A."/>
            <person name="Lipzen A."/>
            <person name="Lundell T."/>
            <person name="Morin E."/>
            <person name="Murat C."/>
            <person name="Riley R."/>
            <person name="Ohm R."/>
            <person name="Sun H."/>
            <person name="Tunlid A."/>
            <person name="Henrissat B."/>
            <person name="Grigoriev I.V."/>
            <person name="Hibbett D.S."/>
            <person name="Martin F."/>
        </authorList>
    </citation>
    <scope>NUCLEOTIDE SEQUENCE [LARGE SCALE GENOMIC DNA]</scope>
    <source>
        <strain evidence="2">Marx 270</strain>
    </source>
</reference>
<dbReference type="Proteomes" id="UP000054217">
    <property type="component" value="Unassembled WGS sequence"/>
</dbReference>
<protein>
    <submittedName>
        <fullName evidence="1">Uncharacterized protein</fullName>
    </submittedName>
</protein>